<feature type="region of interest" description="Disordered" evidence="1">
    <location>
        <begin position="63"/>
        <end position="84"/>
    </location>
</feature>
<protein>
    <submittedName>
        <fullName evidence="2">Uncharacterized protein</fullName>
    </submittedName>
</protein>
<organism evidence="2 3">
    <name type="scientific">Jimgerdemannia flammicorona</name>
    <dbReference type="NCBI Taxonomy" id="994334"/>
    <lineage>
        <taxon>Eukaryota</taxon>
        <taxon>Fungi</taxon>
        <taxon>Fungi incertae sedis</taxon>
        <taxon>Mucoromycota</taxon>
        <taxon>Mucoromycotina</taxon>
        <taxon>Endogonomycetes</taxon>
        <taxon>Endogonales</taxon>
        <taxon>Endogonaceae</taxon>
        <taxon>Jimgerdemannia</taxon>
    </lineage>
</organism>
<proteinExistence type="predicted"/>
<accession>A0A433DAF4</accession>
<gene>
    <name evidence="2" type="ORF">BC936DRAFT_145293</name>
</gene>
<evidence type="ECO:0000256" key="1">
    <source>
        <dbReference type="SAM" id="MobiDB-lite"/>
    </source>
</evidence>
<dbReference type="Proteomes" id="UP000268093">
    <property type="component" value="Unassembled WGS sequence"/>
</dbReference>
<reference evidence="2 3" key="1">
    <citation type="journal article" date="2018" name="New Phytol.">
        <title>Phylogenomics of Endogonaceae and evolution of mycorrhizas within Mucoromycota.</title>
        <authorList>
            <person name="Chang Y."/>
            <person name="Desiro A."/>
            <person name="Na H."/>
            <person name="Sandor L."/>
            <person name="Lipzen A."/>
            <person name="Clum A."/>
            <person name="Barry K."/>
            <person name="Grigoriev I.V."/>
            <person name="Martin F.M."/>
            <person name="Stajich J.E."/>
            <person name="Smith M.E."/>
            <person name="Bonito G."/>
            <person name="Spatafora J.W."/>
        </authorList>
    </citation>
    <scope>NUCLEOTIDE SEQUENCE [LARGE SCALE GENOMIC DNA]</scope>
    <source>
        <strain evidence="2 3">GMNB39</strain>
    </source>
</reference>
<evidence type="ECO:0000313" key="3">
    <source>
        <dbReference type="Proteomes" id="UP000268093"/>
    </source>
</evidence>
<keyword evidence="3" id="KW-1185">Reference proteome</keyword>
<dbReference type="EMBL" id="RBNI01004061">
    <property type="protein sequence ID" value="RUP47826.1"/>
    <property type="molecule type" value="Genomic_DNA"/>
</dbReference>
<sequence>MLQPNLSTNPWAALLMNTSTILTPNTYQVSVPTNERKHPSHESRLDVIVGIRGDHRGAKDVRWNLGEDNSRTDNTSDGEVDDDNDEEVGMQATVEAGPSINTGLVAKTLT</sequence>
<dbReference type="AlphaFoldDB" id="A0A433DAF4"/>
<comment type="caution">
    <text evidence="2">The sequence shown here is derived from an EMBL/GenBank/DDBJ whole genome shotgun (WGS) entry which is preliminary data.</text>
</comment>
<evidence type="ECO:0000313" key="2">
    <source>
        <dbReference type="EMBL" id="RUP47826.1"/>
    </source>
</evidence>
<name>A0A433DAF4_9FUNG</name>